<evidence type="ECO:0000256" key="9">
    <source>
        <dbReference type="PIRSR" id="PIRSR602401-1"/>
    </source>
</evidence>
<dbReference type="InterPro" id="IPR002401">
    <property type="entry name" value="Cyt_P450_E_grp-I"/>
</dbReference>
<dbReference type="GO" id="GO:0020037">
    <property type="term" value="F:heme binding"/>
    <property type="evidence" value="ECO:0007669"/>
    <property type="project" value="InterPro"/>
</dbReference>
<evidence type="ECO:0000256" key="4">
    <source>
        <dbReference type="ARBA" id="ARBA00022617"/>
    </source>
</evidence>
<comment type="similarity">
    <text evidence="3 10">Belongs to the cytochrome P450 family.</text>
</comment>
<dbReference type="Proteomes" id="UP000813824">
    <property type="component" value="Unassembled WGS sequence"/>
</dbReference>
<keyword evidence="8 10" id="KW-0503">Monooxygenase</keyword>
<dbReference type="AlphaFoldDB" id="A0A8K0XTH2"/>
<evidence type="ECO:0000256" key="2">
    <source>
        <dbReference type="ARBA" id="ARBA00005179"/>
    </source>
</evidence>
<protein>
    <submittedName>
        <fullName evidence="11">Cytochrome P450</fullName>
    </submittedName>
</protein>
<gene>
    <name evidence="11" type="ORF">BXZ70DRAFT_1043070</name>
</gene>
<evidence type="ECO:0000313" key="11">
    <source>
        <dbReference type="EMBL" id="KAH8105253.1"/>
    </source>
</evidence>
<name>A0A8K0XTH2_9AGAR</name>
<keyword evidence="5 9" id="KW-0479">Metal-binding</keyword>
<dbReference type="PANTHER" id="PTHR46300:SF7">
    <property type="entry name" value="P450, PUTATIVE (EUROFUNG)-RELATED"/>
    <property type="match status" value="1"/>
</dbReference>
<organism evidence="11 12">
    <name type="scientific">Cristinia sonorae</name>
    <dbReference type="NCBI Taxonomy" id="1940300"/>
    <lineage>
        <taxon>Eukaryota</taxon>
        <taxon>Fungi</taxon>
        <taxon>Dikarya</taxon>
        <taxon>Basidiomycota</taxon>
        <taxon>Agaricomycotina</taxon>
        <taxon>Agaricomycetes</taxon>
        <taxon>Agaricomycetidae</taxon>
        <taxon>Agaricales</taxon>
        <taxon>Pleurotineae</taxon>
        <taxon>Stephanosporaceae</taxon>
        <taxon>Cristinia</taxon>
    </lineage>
</organism>
<evidence type="ECO:0000313" key="12">
    <source>
        <dbReference type="Proteomes" id="UP000813824"/>
    </source>
</evidence>
<dbReference type="InterPro" id="IPR001128">
    <property type="entry name" value="Cyt_P450"/>
</dbReference>
<evidence type="ECO:0000256" key="5">
    <source>
        <dbReference type="ARBA" id="ARBA00022723"/>
    </source>
</evidence>
<accession>A0A8K0XTH2</accession>
<evidence type="ECO:0000256" key="3">
    <source>
        <dbReference type="ARBA" id="ARBA00010617"/>
    </source>
</evidence>
<keyword evidence="7 9" id="KW-0408">Iron</keyword>
<proteinExistence type="inferred from homology"/>
<comment type="caution">
    <text evidence="11">The sequence shown here is derived from an EMBL/GenBank/DDBJ whole genome shotgun (WGS) entry which is preliminary data.</text>
</comment>
<dbReference type="InterPro" id="IPR050364">
    <property type="entry name" value="Cytochrome_P450_fung"/>
</dbReference>
<evidence type="ECO:0000256" key="7">
    <source>
        <dbReference type="ARBA" id="ARBA00023004"/>
    </source>
</evidence>
<dbReference type="GO" id="GO:0004497">
    <property type="term" value="F:monooxygenase activity"/>
    <property type="evidence" value="ECO:0007669"/>
    <property type="project" value="UniProtKB-KW"/>
</dbReference>
<evidence type="ECO:0000256" key="1">
    <source>
        <dbReference type="ARBA" id="ARBA00001971"/>
    </source>
</evidence>
<dbReference type="GO" id="GO:0005506">
    <property type="term" value="F:iron ion binding"/>
    <property type="evidence" value="ECO:0007669"/>
    <property type="project" value="InterPro"/>
</dbReference>
<sequence>MYTLTATVLLGLSILLFVLRRGFRPSHLPLPPGPRRAWLVGNLFNFPRTRPWLTFREWCNIHGDLFFIHLPLKPIVIIGSVKVAKELLDNRSNIYSGRPYSVMLDLINAYWSFAMMPCNSTWRTHRRHFHDYFNRSALPQYHAIELEETQKVLVRMLESPNEAPQHIRNLPGSSIIRIVYGTRTAAELQDYVDLAERGLEAARKLLVPGAFLAELIPVLRYVPPWLPGGAARKFAAQYRPAMDELRHRPFNEVKDALAKGKAVPSIASRLIEELQDEHGNITEENDHMAGSVSAVAYAAAADTTTAAAQAVMVAMAMFPDAQRKAQAELDRVVGHSRLPDFNDLDNLVYVHAVVLETLRWMPIVPLGLAHHLEADDSYEGYYIPKGTIVIPNIWAMLHNPEEYPEPETFRPERFLDNDGKPSFSVRDPTTIVFGFGRRVCAGVDFTLGMLKIFAASVLHVYDIQPGVDEDGKPVILSSEGSDEAMSSPITFPRHIKARSPQSEQLIRDIVLHEGAY</sequence>
<keyword evidence="4 9" id="KW-0349">Heme</keyword>
<keyword evidence="12" id="KW-1185">Reference proteome</keyword>
<dbReference type="InterPro" id="IPR036396">
    <property type="entry name" value="Cyt_P450_sf"/>
</dbReference>
<dbReference type="InterPro" id="IPR017972">
    <property type="entry name" value="Cyt_P450_CS"/>
</dbReference>
<keyword evidence="6 10" id="KW-0560">Oxidoreductase</keyword>
<dbReference type="EMBL" id="JAEVFJ010000004">
    <property type="protein sequence ID" value="KAH8105253.1"/>
    <property type="molecule type" value="Genomic_DNA"/>
</dbReference>
<comment type="pathway">
    <text evidence="2">Secondary metabolite biosynthesis.</text>
</comment>
<dbReference type="SUPFAM" id="SSF48264">
    <property type="entry name" value="Cytochrome P450"/>
    <property type="match status" value="1"/>
</dbReference>
<evidence type="ECO:0000256" key="10">
    <source>
        <dbReference type="RuleBase" id="RU000461"/>
    </source>
</evidence>
<dbReference type="CDD" id="cd11065">
    <property type="entry name" value="CYP64-like"/>
    <property type="match status" value="1"/>
</dbReference>
<comment type="cofactor">
    <cofactor evidence="1 9">
        <name>heme</name>
        <dbReference type="ChEBI" id="CHEBI:30413"/>
    </cofactor>
</comment>
<dbReference type="OrthoDB" id="2789670at2759"/>
<dbReference type="GO" id="GO:0016705">
    <property type="term" value="F:oxidoreductase activity, acting on paired donors, with incorporation or reduction of molecular oxygen"/>
    <property type="evidence" value="ECO:0007669"/>
    <property type="project" value="InterPro"/>
</dbReference>
<dbReference type="PROSITE" id="PS00086">
    <property type="entry name" value="CYTOCHROME_P450"/>
    <property type="match status" value="1"/>
</dbReference>
<evidence type="ECO:0000256" key="8">
    <source>
        <dbReference type="ARBA" id="ARBA00023033"/>
    </source>
</evidence>
<dbReference type="PANTHER" id="PTHR46300">
    <property type="entry name" value="P450, PUTATIVE (EUROFUNG)-RELATED-RELATED"/>
    <property type="match status" value="1"/>
</dbReference>
<dbReference type="Gene3D" id="1.10.630.10">
    <property type="entry name" value="Cytochrome P450"/>
    <property type="match status" value="1"/>
</dbReference>
<reference evidence="11" key="1">
    <citation type="journal article" date="2021" name="New Phytol.">
        <title>Evolutionary innovations through gain and loss of genes in the ectomycorrhizal Boletales.</title>
        <authorList>
            <person name="Wu G."/>
            <person name="Miyauchi S."/>
            <person name="Morin E."/>
            <person name="Kuo A."/>
            <person name="Drula E."/>
            <person name="Varga T."/>
            <person name="Kohler A."/>
            <person name="Feng B."/>
            <person name="Cao Y."/>
            <person name="Lipzen A."/>
            <person name="Daum C."/>
            <person name="Hundley H."/>
            <person name="Pangilinan J."/>
            <person name="Johnson J."/>
            <person name="Barry K."/>
            <person name="LaButti K."/>
            <person name="Ng V."/>
            <person name="Ahrendt S."/>
            <person name="Min B."/>
            <person name="Choi I.G."/>
            <person name="Park H."/>
            <person name="Plett J.M."/>
            <person name="Magnuson J."/>
            <person name="Spatafora J.W."/>
            <person name="Nagy L.G."/>
            <person name="Henrissat B."/>
            <person name="Grigoriev I.V."/>
            <person name="Yang Z.L."/>
            <person name="Xu J."/>
            <person name="Martin F.M."/>
        </authorList>
    </citation>
    <scope>NUCLEOTIDE SEQUENCE</scope>
    <source>
        <strain evidence="11">KKN 215</strain>
    </source>
</reference>
<evidence type="ECO:0000256" key="6">
    <source>
        <dbReference type="ARBA" id="ARBA00023002"/>
    </source>
</evidence>
<feature type="binding site" description="axial binding residue" evidence="9">
    <location>
        <position position="440"/>
    </location>
    <ligand>
        <name>heme</name>
        <dbReference type="ChEBI" id="CHEBI:30413"/>
    </ligand>
    <ligandPart>
        <name>Fe</name>
        <dbReference type="ChEBI" id="CHEBI:18248"/>
    </ligandPart>
</feature>
<dbReference type="Pfam" id="PF00067">
    <property type="entry name" value="p450"/>
    <property type="match status" value="1"/>
</dbReference>
<dbReference type="PRINTS" id="PR00463">
    <property type="entry name" value="EP450I"/>
</dbReference>